<dbReference type="AlphaFoldDB" id="A0A1R1PLR1"/>
<comment type="caution">
    <text evidence="1">The sequence shown here is derived from an EMBL/GenBank/DDBJ whole genome shotgun (WGS) entry which is preliminary data.</text>
</comment>
<name>A0A1R1PLR1_ZANCU</name>
<sequence length="172" mass="20082">MHVTRQTLKEIYNLSGKLEHVYSRLSNGHRGTALNNYRKILKEKEEVHLQRKRDELEGFKKSLTLSQNNTPVTLNSKAKNSNEIDISAELEIYRRLTQSTDWFPQKNHNVLKRTSDLYPQKDSERISELLGDEEDFYSDDEQGNVAIETAKLKKEEQNVAEEEDVNINFVIM</sequence>
<protein>
    <submittedName>
        <fullName evidence="1">Uncharacterized protein</fullName>
    </submittedName>
</protein>
<dbReference type="Proteomes" id="UP000188320">
    <property type="component" value="Unassembled WGS sequence"/>
</dbReference>
<accession>A0A1R1PLR1</accession>
<gene>
    <name evidence="1" type="ORF">AX774_g4640</name>
</gene>
<evidence type="ECO:0000313" key="1">
    <source>
        <dbReference type="EMBL" id="OMH81896.1"/>
    </source>
</evidence>
<organism evidence="1 2">
    <name type="scientific">Zancudomyces culisetae</name>
    <name type="common">Gut fungus</name>
    <name type="synonym">Smittium culisetae</name>
    <dbReference type="NCBI Taxonomy" id="1213189"/>
    <lineage>
        <taxon>Eukaryota</taxon>
        <taxon>Fungi</taxon>
        <taxon>Fungi incertae sedis</taxon>
        <taxon>Zoopagomycota</taxon>
        <taxon>Kickxellomycotina</taxon>
        <taxon>Harpellomycetes</taxon>
        <taxon>Harpellales</taxon>
        <taxon>Legeriomycetaceae</taxon>
        <taxon>Zancudomyces</taxon>
    </lineage>
</organism>
<proteinExistence type="predicted"/>
<evidence type="ECO:0000313" key="2">
    <source>
        <dbReference type="Proteomes" id="UP000188320"/>
    </source>
</evidence>
<keyword evidence="2" id="KW-1185">Reference proteome</keyword>
<dbReference type="EMBL" id="LSSK01000793">
    <property type="protein sequence ID" value="OMH81896.1"/>
    <property type="molecule type" value="Genomic_DNA"/>
</dbReference>
<reference evidence="2" key="1">
    <citation type="submission" date="2017-01" db="EMBL/GenBank/DDBJ databases">
        <authorList>
            <person name="Wang Y."/>
            <person name="White M."/>
            <person name="Kvist S."/>
            <person name="Moncalvo J.-M."/>
        </authorList>
    </citation>
    <scope>NUCLEOTIDE SEQUENCE [LARGE SCALE GENOMIC DNA]</scope>
    <source>
        <strain evidence="2">COL-18-3</strain>
    </source>
</reference>